<dbReference type="AlphaFoldDB" id="A0AAN8FFW5"/>
<dbReference type="Gene3D" id="3.20.20.100">
    <property type="entry name" value="NADP-dependent oxidoreductase domain"/>
    <property type="match status" value="1"/>
</dbReference>
<organism evidence="1 2">
    <name type="scientific">Trichostrongylus colubriformis</name>
    <name type="common">Black scour worm</name>
    <dbReference type="NCBI Taxonomy" id="6319"/>
    <lineage>
        <taxon>Eukaryota</taxon>
        <taxon>Metazoa</taxon>
        <taxon>Ecdysozoa</taxon>
        <taxon>Nematoda</taxon>
        <taxon>Chromadorea</taxon>
        <taxon>Rhabditida</taxon>
        <taxon>Rhabditina</taxon>
        <taxon>Rhabditomorpha</taxon>
        <taxon>Strongyloidea</taxon>
        <taxon>Trichostrongylidae</taxon>
        <taxon>Trichostrongylus</taxon>
    </lineage>
</organism>
<accession>A0AAN8FFW5</accession>
<dbReference type="EMBL" id="WIXE01009455">
    <property type="protein sequence ID" value="KAK5978420.1"/>
    <property type="molecule type" value="Genomic_DNA"/>
</dbReference>
<protein>
    <submittedName>
        <fullName evidence="1">Uncharacterized protein</fullName>
    </submittedName>
</protein>
<dbReference type="Proteomes" id="UP001331761">
    <property type="component" value="Unassembled WGS sequence"/>
</dbReference>
<evidence type="ECO:0000313" key="1">
    <source>
        <dbReference type="EMBL" id="KAK5978420.1"/>
    </source>
</evidence>
<comment type="caution">
    <text evidence="1">The sequence shown here is derived from an EMBL/GenBank/DDBJ whole genome shotgun (WGS) entry which is preliminary data.</text>
</comment>
<feature type="non-terminal residue" evidence="1">
    <location>
        <position position="39"/>
    </location>
</feature>
<proteinExistence type="predicted"/>
<keyword evidence="2" id="KW-1185">Reference proteome</keyword>
<dbReference type="InterPro" id="IPR036812">
    <property type="entry name" value="NAD(P)_OxRdtase_dom_sf"/>
</dbReference>
<gene>
    <name evidence="1" type="ORF">GCK32_022385</name>
</gene>
<evidence type="ECO:0000313" key="2">
    <source>
        <dbReference type="Proteomes" id="UP001331761"/>
    </source>
</evidence>
<reference evidence="1 2" key="1">
    <citation type="submission" date="2019-10" db="EMBL/GenBank/DDBJ databases">
        <title>Assembly and Annotation for the nematode Trichostrongylus colubriformis.</title>
        <authorList>
            <person name="Martin J."/>
        </authorList>
    </citation>
    <scope>NUCLEOTIDE SEQUENCE [LARGE SCALE GENOMIC DNA]</scope>
    <source>
        <strain evidence="1">G859</strain>
        <tissue evidence="1">Whole worm</tissue>
    </source>
</reference>
<name>A0AAN8FFW5_TRICO</name>
<sequence length="39" mass="4327">MSRVLLSTVAKMRVPTFKLLSGYEMPMVGLGTWQSKPGE</sequence>